<dbReference type="AlphaFoldDB" id="A0A449B1V1"/>
<proteinExistence type="inferred from homology"/>
<dbReference type="CDD" id="cd23763">
    <property type="entry name" value="ASKHA_ATPase_ROK"/>
    <property type="match status" value="1"/>
</dbReference>
<keyword evidence="2" id="KW-0418">Kinase</keyword>
<comment type="similarity">
    <text evidence="1">Belongs to the ROK (NagC/XylR) family.</text>
</comment>
<dbReference type="RefSeq" id="WP_165177519.1">
    <property type="nucleotide sequence ID" value="NZ_LR215036.1"/>
</dbReference>
<keyword evidence="3" id="KW-1185">Reference proteome</keyword>
<dbReference type="GO" id="GO:0004340">
    <property type="term" value="F:glucokinase activity"/>
    <property type="evidence" value="ECO:0007669"/>
    <property type="project" value="UniProtKB-EC"/>
</dbReference>
<dbReference type="Gene3D" id="3.30.420.40">
    <property type="match status" value="2"/>
</dbReference>
<dbReference type="PANTHER" id="PTHR18964:SF149">
    <property type="entry name" value="BIFUNCTIONAL UDP-N-ACETYLGLUCOSAMINE 2-EPIMERASE_N-ACETYLMANNOSAMINE KINASE"/>
    <property type="match status" value="1"/>
</dbReference>
<dbReference type="PANTHER" id="PTHR18964">
    <property type="entry name" value="ROK (REPRESSOR, ORF, KINASE) FAMILY"/>
    <property type="match status" value="1"/>
</dbReference>
<dbReference type="InterPro" id="IPR000600">
    <property type="entry name" value="ROK"/>
</dbReference>
<dbReference type="EC" id="2.7.1.2" evidence="2"/>
<keyword evidence="2" id="KW-0808">Transferase</keyword>
<dbReference type="InterPro" id="IPR043129">
    <property type="entry name" value="ATPase_NBD"/>
</dbReference>
<protein>
    <submittedName>
        <fullName evidence="2">Glucokinase</fullName>
        <ecNumber evidence="2">2.7.1.2</ecNumber>
    </submittedName>
</protein>
<evidence type="ECO:0000256" key="1">
    <source>
        <dbReference type="ARBA" id="ARBA00006479"/>
    </source>
</evidence>
<dbReference type="Pfam" id="PF00480">
    <property type="entry name" value="ROK"/>
    <property type="match status" value="1"/>
</dbReference>
<sequence length="288" mass="31776">MFNKAVVDIGGTNTRFAIIENNQIIFKEKFTTNPKNAFETLNKIIVLAQKFKIKTLAMCLPGPANYEQGIILETPNLPSWSNLNVKQHLLNNSNIEQIICENDANAAALGAHRRYNKVGSYTQFFTLSTGFGGGLVINDQIITGYNHQAQEIAKLPLGPSSEPTFHLSPYASEIYLSGSGWSLQAKEKGFNVTAKEILSDYHNNLKYAHEIVSNAIFTLTKVIATTACLINPNLIVFSGPIAVNAPFIVEEAFAKAKQLMWASQTQVLDYKIDLLGEDLALFGLHELI</sequence>
<dbReference type="EMBL" id="LR215036">
    <property type="protein sequence ID" value="VEU74587.1"/>
    <property type="molecule type" value="Genomic_DNA"/>
</dbReference>
<dbReference type="KEGG" id="mcit:NCTC10181_00441"/>
<evidence type="ECO:0000313" key="3">
    <source>
        <dbReference type="Proteomes" id="UP000290985"/>
    </source>
</evidence>
<dbReference type="SUPFAM" id="SSF53067">
    <property type="entry name" value="Actin-like ATPase domain"/>
    <property type="match status" value="1"/>
</dbReference>
<organism evidence="2 3">
    <name type="scientific">Mycoplasmopsis citelli</name>
    <dbReference type="NCBI Taxonomy" id="171281"/>
    <lineage>
        <taxon>Bacteria</taxon>
        <taxon>Bacillati</taxon>
        <taxon>Mycoplasmatota</taxon>
        <taxon>Mycoplasmoidales</taxon>
        <taxon>Metamycoplasmataceae</taxon>
        <taxon>Mycoplasmopsis</taxon>
    </lineage>
</organism>
<evidence type="ECO:0000313" key="2">
    <source>
        <dbReference type="EMBL" id="VEU74587.1"/>
    </source>
</evidence>
<reference evidence="2 3" key="1">
    <citation type="submission" date="2019-01" db="EMBL/GenBank/DDBJ databases">
        <authorList>
            <consortium name="Pathogen Informatics"/>
        </authorList>
    </citation>
    <scope>NUCLEOTIDE SEQUENCE [LARGE SCALE GENOMIC DNA]</scope>
    <source>
        <strain evidence="2 3">NCTC10181</strain>
    </source>
</reference>
<dbReference type="Proteomes" id="UP000290985">
    <property type="component" value="Chromosome"/>
</dbReference>
<gene>
    <name evidence="2" type="primary">glcK</name>
    <name evidence="2" type="ORF">NCTC10181_00441</name>
</gene>
<accession>A0A449B1V1</accession>
<name>A0A449B1V1_9BACT</name>